<dbReference type="RefSeq" id="WP_013106028.1">
    <property type="nucleotide sequence ID" value="NC_014145.1"/>
</dbReference>
<reference key="1">
    <citation type="submission" date="2009-07" db="EMBL/GenBank/DDBJ databases">
        <authorList>
            <person name="Genoscope - CEA"/>
        </authorList>
    </citation>
    <scope>NUCLEOTIDE SEQUENCE</scope>
    <source>
        <strain>3As</strain>
    </source>
</reference>
<dbReference type="eggNOG" id="COG0640">
    <property type="taxonomic scope" value="Bacteria"/>
</dbReference>
<protein>
    <submittedName>
        <fullName evidence="1">Uncharacterized protein</fullName>
    </submittedName>
</protein>
<evidence type="ECO:0000313" key="2">
    <source>
        <dbReference type="Proteomes" id="UP000002372"/>
    </source>
</evidence>
<dbReference type="EMBL" id="FP475956">
    <property type="protein sequence ID" value="CAZ88720.1"/>
    <property type="molecule type" value="Genomic_DNA"/>
</dbReference>
<evidence type="ECO:0000313" key="1">
    <source>
        <dbReference type="EMBL" id="CAZ88720.1"/>
    </source>
</evidence>
<gene>
    <name evidence="1" type="ordered locus">THI_2065</name>
</gene>
<dbReference type="AlphaFoldDB" id="D6CTV1"/>
<accession>D6CTV1</accession>
<organism evidence="1 2">
    <name type="scientific">Thiomonas arsenitoxydans (strain DSM 22701 / CIP 110005 / 3As)</name>
    <dbReference type="NCBI Taxonomy" id="426114"/>
    <lineage>
        <taxon>Bacteria</taxon>
        <taxon>Pseudomonadati</taxon>
        <taxon>Pseudomonadota</taxon>
        <taxon>Betaproteobacteria</taxon>
        <taxon>Burkholderiales</taxon>
        <taxon>Thiomonas</taxon>
    </lineage>
</organism>
<dbReference type="NCBIfam" id="NF038232">
    <property type="entry name" value="STM3845_fam"/>
    <property type="match status" value="1"/>
</dbReference>
<dbReference type="Proteomes" id="UP000002372">
    <property type="component" value="Chromosome"/>
</dbReference>
<dbReference type="OrthoDB" id="9157388at2"/>
<dbReference type="InterPro" id="IPR049725">
    <property type="entry name" value="STM3845-like"/>
</dbReference>
<dbReference type="HOGENOM" id="CLU_076007_0_0_4"/>
<name>D6CTV1_THIA3</name>
<dbReference type="KEGG" id="thi:THI_2065"/>
<sequence>MREALLEKIDLPASRLKPYQGFIFLCGGPTDICSTKPTSIRDAIHRELVKDREIDRRIRLAEDYKDWSHEAVYRDLVSFERHLAELSSVIVLVLESPGSIAELGLFSVIDEFKKKLLVFVDTVHYQSDSFIKLGPIDYLEKVYDNNAECHRWMQRTGSRTTFDPSAAEQLQPELADAVRARAAKPTPERGFNPTNWLDGALLVCDLLSLCSALTLRELRQLLGDIGCARTETEVKQLLFLLQRVGLIAMEPKGDQRFYVGIEDRQFVHFDLRDKTFDVMRFRSDLLTHYEKDDKKRFRAIQEVRSRRA</sequence>
<proteinExistence type="predicted"/>
<reference evidence="2" key="2">
    <citation type="journal article" date="2010" name="PLoS Genet.">
        <title>Structure, function, and evolution of the Thiomonas spp. genome.</title>
        <authorList>
            <person name="Arsene-Ploetze F."/>
            <person name="Koechler S."/>
            <person name="Marchal M."/>
            <person name="Coppee J.Y."/>
            <person name="Chandler M."/>
            <person name="Bonnefoy V."/>
            <person name="Brochier-Armanet C."/>
            <person name="Barakat M."/>
            <person name="Barbe V."/>
            <person name="Battaglia-Brunet F."/>
            <person name="Bruneel O."/>
            <person name="Bryan C.G."/>
            <person name="Cleiss-Arnold J."/>
            <person name="Cruveiller S."/>
            <person name="Erhardt M."/>
            <person name="Heinrich-Salmeron A."/>
            <person name="Hommais F."/>
            <person name="Joulian C."/>
            <person name="Krin E."/>
            <person name="Lieutaud A."/>
            <person name="Lievremont D."/>
            <person name="Michel C."/>
            <person name="Muller D."/>
            <person name="Ortet P."/>
            <person name="Proux C."/>
            <person name="Siguier P."/>
            <person name="Roche D."/>
            <person name="Rouy Z."/>
            <person name="Salvignol G."/>
            <person name="Slyemi D."/>
            <person name="Talla E."/>
            <person name="Weiss S."/>
            <person name="Weissenbach J."/>
            <person name="Medigue C."/>
            <person name="Bertin P.N."/>
        </authorList>
    </citation>
    <scope>NUCLEOTIDE SEQUENCE [LARGE SCALE GENOMIC DNA]</scope>
    <source>
        <strain evidence="2">DSM 22701 / CIP 110005 / 3As</strain>
    </source>
</reference>